<dbReference type="PANTHER" id="PTHR33606">
    <property type="entry name" value="PROTEIN YCII"/>
    <property type="match status" value="1"/>
</dbReference>
<evidence type="ECO:0000313" key="3">
    <source>
        <dbReference type="EMBL" id="MFC3126590.1"/>
    </source>
</evidence>
<dbReference type="Proteomes" id="UP001595593">
    <property type="component" value="Unassembled WGS sequence"/>
</dbReference>
<gene>
    <name evidence="3" type="ORF">ACFOD4_16115</name>
</gene>
<dbReference type="InterPro" id="IPR005545">
    <property type="entry name" value="YCII"/>
</dbReference>
<dbReference type="Gene3D" id="3.30.70.1060">
    <property type="entry name" value="Dimeric alpha+beta barrel"/>
    <property type="match status" value="1"/>
</dbReference>
<dbReference type="SUPFAM" id="SSF54909">
    <property type="entry name" value="Dimeric alpha+beta barrel"/>
    <property type="match status" value="1"/>
</dbReference>
<evidence type="ECO:0000256" key="1">
    <source>
        <dbReference type="ARBA" id="ARBA00007689"/>
    </source>
</evidence>
<comment type="caution">
    <text evidence="3">The sequence shown here is derived from an EMBL/GenBank/DDBJ whole genome shotgun (WGS) entry which is preliminary data.</text>
</comment>
<sequence length="106" mass="11646">MAFIVIAHDGRDAEALQRRLDARPEHLRRVEPLAATGELVIGGAILDAPEGRMVGSALVVDLPDETAVRHWLAEDPYMKQGVWRDLTILPFRVAPLPYRALPSGGN</sequence>
<proteinExistence type="inferred from homology"/>
<organism evidence="3 4">
    <name type="scientific">Teichococcus globiformis</name>
    <dbReference type="NCBI Taxonomy" id="2307229"/>
    <lineage>
        <taxon>Bacteria</taxon>
        <taxon>Pseudomonadati</taxon>
        <taxon>Pseudomonadota</taxon>
        <taxon>Alphaproteobacteria</taxon>
        <taxon>Acetobacterales</taxon>
        <taxon>Roseomonadaceae</taxon>
        <taxon>Roseomonas</taxon>
    </lineage>
</organism>
<keyword evidence="4" id="KW-1185">Reference proteome</keyword>
<dbReference type="InterPro" id="IPR051807">
    <property type="entry name" value="Sec-metab_biosynth-assoc"/>
</dbReference>
<feature type="domain" description="YCII-related" evidence="2">
    <location>
        <begin position="1"/>
        <end position="92"/>
    </location>
</feature>
<evidence type="ECO:0000313" key="4">
    <source>
        <dbReference type="Proteomes" id="UP001595593"/>
    </source>
</evidence>
<accession>A0ABV7G525</accession>
<evidence type="ECO:0000259" key="2">
    <source>
        <dbReference type="Pfam" id="PF03795"/>
    </source>
</evidence>
<dbReference type="Pfam" id="PF03795">
    <property type="entry name" value="YCII"/>
    <property type="match status" value="1"/>
</dbReference>
<protein>
    <submittedName>
        <fullName evidence="3">YciI family protein</fullName>
    </submittedName>
</protein>
<dbReference type="RefSeq" id="WP_379598017.1">
    <property type="nucleotide sequence ID" value="NZ_JBHRTN010000018.1"/>
</dbReference>
<dbReference type="PANTHER" id="PTHR33606:SF3">
    <property type="entry name" value="PROTEIN YCII"/>
    <property type="match status" value="1"/>
</dbReference>
<dbReference type="EMBL" id="JBHRTN010000018">
    <property type="protein sequence ID" value="MFC3126590.1"/>
    <property type="molecule type" value="Genomic_DNA"/>
</dbReference>
<name>A0ABV7G525_9PROT</name>
<reference evidence="4" key="1">
    <citation type="journal article" date="2019" name="Int. J. Syst. Evol. Microbiol.">
        <title>The Global Catalogue of Microorganisms (GCM) 10K type strain sequencing project: providing services to taxonomists for standard genome sequencing and annotation.</title>
        <authorList>
            <consortium name="The Broad Institute Genomics Platform"/>
            <consortium name="The Broad Institute Genome Sequencing Center for Infectious Disease"/>
            <person name="Wu L."/>
            <person name="Ma J."/>
        </authorList>
    </citation>
    <scope>NUCLEOTIDE SEQUENCE [LARGE SCALE GENOMIC DNA]</scope>
    <source>
        <strain evidence="4">KCTC 52094</strain>
    </source>
</reference>
<comment type="similarity">
    <text evidence="1">Belongs to the YciI family.</text>
</comment>
<dbReference type="InterPro" id="IPR011008">
    <property type="entry name" value="Dimeric_a/b-barrel"/>
</dbReference>